<dbReference type="EC" id="3.1.1.11" evidence="5 13"/>
<protein>
    <recommendedName>
        <fullName evidence="5 13">Pectinesterase</fullName>
        <ecNumber evidence="5 13">3.1.1.11</ecNumber>
    </recommendedName>
</protein>
<dbReference type="PhylomeDB" id="A0A068V8Q6"/>
<dbReference type="OMA" id="EGWMIWQ"/>
<sequence length="569" mass="62252">MMGGKVVVSVVSLILVVGVIIGAVAVVKHGEDSKNNNVAGSSMKSVTTFCESTNFKDACAKSVESVANNATASPKDYLMAALNATIQEVQKALQVANATGSKVDPKQDPYNHVAAQDCQELLGYAVDELQAAISTVGDSELHTLNDRVDELLNWLSAVYSYQSDCLDEFDKPELRSAFENGMLNATQLTDNAVSIVASLSDLLKGFNISLGNILPPAGGRRLLQDNDVMGHEESFPQWFPAGDRRLLAAHRRAGVLPNAVVAKDGSGQFKTISQALAAYPANLRGRYVIYVKAGIYEENVIVDKKQANVFIYGDGANRTIVTGSKNFGIMHIQTSNTATFSVLGDRFMARGMTFRNTAGPEGHQAVALRIMGDLAAVFDCKMEGFQDTLYYQTHRQFYRNCVISGTVDFIFGKGSAVIQNSVIIVRKGLPNQYNTVTADGKELEKDRTGLVLQNCQIVAEDALFPVRFQVANYLGRPWKKFAKTVIMQTDIGDLIRPQGYIEWQGETFEKTCEYLEFANRGPGAVAPRNKNFTRSRFIDGREASLYTVDSFVQGHRWLRATGVPFTPGL</sequence>
<keyword evidence="10" id="KW-0961">Cell wall biogenesis/degradation</keyword>
<dbReference type="FunFam" id="1.20.140.40:FF:000001">
    <property type="entry name" value="Pectinesterase"/>
    <property type="match status" value="1"/>
</dbReference>
<reference evidence="16" key="1">
    <citation type="journal article" date="2014" name="Science">
        <title>The coffee genome provides insight into the convergent evolution of caffeine biosynthesis.</title>
        <authorList>
            <person name="Denoeud F."/>
            <person name="Carretero-Paulet L."/>
            <person name="Dereeper A."/>
            <person name="Droc G."/>
            <person name="Guyot R."/>
            <person name="Pietrella M."/>
            <person name="Zheng C."/>
            <person name="Alberti A."/>
            <person name="Anthony F."/>
            <person name="Aprea G."/>
            <person name="Aury J.M."/>
            <person name="Bento P."/>
            <person name="Bernard M."/>
            <person name="Bocs S."/>
            <person name="Campa C."/>
            <person name="Cenci A."/>
            <person name="Combes M.C."/>
            <person name="Crouzillat D."/>
            <person name="Da Silva C."/>
            <person name="Daddiego L."/>
            <person name="De Bellis F."/>
            <person name="Dussert S."/>
            <person name="Garsmeur O."/>
            <person name="Gayraud T."/>
            <person name="Guignon V."/>
            <person name="Jahn K."/>
            <person name="Jamilloux V."/>
            <person name="Joet T."/>
            <person name="Labadie K."/>
            <person name="Lan T."/>
            <person name="Leclercq J."/>
            <person name="Lepelley M."/>
            <person name="Leroy T."/>
            <person name="Li L.T."/>
            <person name="Librado P."/>
            <person name="Lopez L."/>
            <person name="Munoz A."/>
            <person name="Noel B."/>
            <person name="Pallavicini A."/>
            <person name="Perrotta G."/>
            <person name="Poncet V."/>
            <person name="Pot D."/>
            <person name="Priyono X."/>
            <person name="Rigoreau M."/>
            <person name="Rouard M."/>
            <person name="Rozas J."/>
            <person name="Tranchant-Dubreuil C."/>
            <person name="VanBuren R."/>
            <person name="Zhang Q."/>
            <person name="Andrade A.C."/>
            <person name="Argout X."/>
            <person name="Bertrand B."/>
            <person name="de Kochko A."/>
            <person name="Graziosi G."/>
            <person name="Henry R.J."/>
            <person name="Jayarama X."/>
            <person name="Ming R."/>
            <person name="Nagai C."/>
            <person name="Rounsley S."/>
            <person name="Sankoff D."/>
            <person name="Giuliano G."/>
            <person name="Albert V.A."/>
            <person name="Wincker P."/>
            <person name="Lashermes P."/>
        </authorList>
    </citation>
    <scope>NUCLEOTIDE SEQUENCE [LARGE SCALE GENOMIC DNA]</scope>
    <source>
        <strain evidence="16">cv. DH200-94</strain>
    </source>
</reference>
<feature type="active site" evidence="12">
    <location>
        <position position="408"/>
    </location>
</feature>
<dbReference type="SUPFAM" id="SSF101148">
    <property type="entry name" value="Plant invertase/pectin methylesterase inhibitor"/>
    <property type="match status" value="1"/>
</dbReference>
<comment type="subcellular location">
    <subcellularLocation>
        <location evidence="1">Secreted</location>
        <location evidence="1">Cell wall</location>
    </subcellularLocation>
</comment>
<dbReference type="SMART" id="SM00856">
    <property type="entry name" value="PMEI"/>
    <property type="match status" value="1"/>
</dbReference>
<dbReference type="InterPro" id="IPR011050">
    <property type="entry name" value="Pectin_lyase_fold/virulence"/>
</dbReference>
<proteinExistence type="inferred from homology"/>
<dbReference type="GO" id="GO:0030599">
    <property type="term" value="F:pectinesterase activity"/>
    <property type="evidence" value="ECO:0007669"/>
    <property type="project" value="UniProtKB-UniRule"/>
</dbReference>
<dbReference type="UniPathway" id="UPA00545">
    <property type="reaction ID" value="UER00823"/>
</dbReference>
<evidence type="ECO:0000256" key="8">
    <source>
        <dbReference type="ARBA" id="ARBA00022801"/>
    </source>
</evidence>
<dbReference type="InterPro" id="IPR033131">
    <property type="entry name" value="Pectinesterase_Asp_AS"/>
</dbReference>
<comment type="pathway">
    <text evidence="2 13">Glycan metabolism; pectin degradation; 2-dehydro-3-deoxy-D-gluconate from pectin: step 1/5.</text>
</comment>
<accession>A0A068V8Q6</accession>
<evidence type="ECO:0000256" key="5">
    <source>
        <dbReference type="ARBA" id="ARBA00013229"/>
    </source>
</evidence>
<dbReference type="GO" id="GO:0004857">
    <property type="term" value="F:enzyme inhibitor activity"/>
    <property type="evidence" value="ECO:0007669"/>
    <property type="project" value="InterPro"/>
</dbReference>
<evidence type="ECO:0000256" key="9">
    <source>
        <dbReference type="ARBA" id="ARBA00023085"/>
    </source>
</evidence>
<evidence type="ECO:0000256" key="13">
    <source>
        <dbReference type="RuleBase" id="RU000589"/>
    </source>
</evidence>
<keyword evidence="6" id="KW-0134">Cell wall</keyword>
<dbReference type="CDD" id="cd15798">
    <property type="entry name" value="PMEI-like_3"/>
    <property type="match status" value="1"/>
</dbReference>
<evidence type="ECO:0000256" key="2">
    <source>
        <dbReference type="ARBA" id="ARBA00005184"/>
    </source>
</evidence>
<dbReference type="STRING" id="49390.A0A068V8Q6"/>
<evidence type="ECO:0000256" key="7">
    <source>
        <dbReference type="ARBA" id="ARBA00022525"/>
    </source>
</evidence>
<keyword evidence="7" id="KW-0964">Secreted</keyword>
<dbReference type="InterPro" id="IPR012334">
    <property type="entry name" value="Pectin_lyas_fold"/>
</dbReference>
<dbReference type="InterPro" id="IPR035513">
    <property type="entry name" value="Invertase/methylesterase_inhib"/>
</dbReference>
<evidence type="ECO:0000256" key="6">
    <source>
        <dbReference type="ARBA" id="ARBA00022512"/>
    </source>
</evidence>
<dbReference type="InterPro" id="IPR000070">
    <property type="entry name" value="Pectinesterase_cat"/>
</dbReference>
<comment type="similarity">
    <text evidence="4">In the C-terminal section; belongs to the pectinesterase family.</text>
</comment>
<dbReference type="PROSITE" id="PS00503">
    <property type="entry name" value="PECTINESTERASE_2"/>
    <property type="match status" value="1"/>
</dbReference>
<feature type="domain" description="Pectinesterase inhibitor" evidence="14">
    <location>
        <begin position="41"/>
        <end position="195"/>
    </location>
</feature>
<evidence type="ECO:0000259" key="14">
    <source>
        <dbReference type="SMART" id="SM00856"/>
    </source>
</evidence>
<dbReference type="Pfam" id="PF01095">
    <property type="entry name" value="Pectinesterase"/>
    <property type="match status" value="1"/>
</dbReference>
<evidence type="ECO:0000313" key="15">
    <source>
        <dbReference type="EMBL" id="CDP17031.1"/>
    </source>
</evidence>
<keyword evidence="16" id="KW-1185">Reference proteome</keyword>
<dbReference type="GO" id="GO:0045490">
    <property type="term" value="P:pectin catabolic process"/>
    <property type="evidence" value="ECO:0007669"/>
    <property type="project" value="UniProtKB-UniRule"/>
</dbReference>
<evidence type="ECO:0000256" key="12">
    <source>
        <dbReference type="PROSITE-ProRule" id="PRU10040"/>
    </source>
</evidence>
<dbReference type="InterPro" id="IPR006501">
    <property type="entry name" value="Pectinesterase_inhib_dom"/>
</dbReference>
<dbReference type="NCBIfam" id="TIGR01614">
    <property type="entry name" value="PME_inhib"/>
    <property type="match status" value="1"/>
</dbReference>
<dbReference type="InParanoid" id="A0A068V8Q6"/>
<comment type="catalytic activity">
    <reaction evidence="11 13">
        <text>[(1-&gt;4)-alpha-D-galacturonosyl methyl ester](n) + n H2O = [(1-&gt;4)-alpha-D-galacturonosyl](n) + n methanol + n H(+)</text>
        <dbReference type="Rhea" id="RHEA:22380"/>
        <dbReference type="Rhea" id="RHEA-COMP:14570"/>
        <dbReference type="Rhea" id="RHEA-COMP:14573"/>
        <dbReference type="ChEBI" id="CHEBI:15377"/>
        <dbReference type="ChEBI" id="CHEBI:15378"/>
        <dbReference type="ChEBI" id="CHEBI:17790"/>
        <dbReference type="ChEBI" id="CHEBI:140522"/>
        <dbReference type="ChEBI" id="CHEBI:140523"/>
        <dbReference type="EC" id="3.1.1.11"/>
    </reaction>
</comment>
<dbReference type="Gramene" id="CDP17031">
    <property type="protein sequence ID" value="CDP17031"/>
    <property type="gene ID" value="GSCOC_T00004934001"/>
</dbReference>
<dbReference type="Gene3D" id="1.20.140.40">
    <property type="entry name" value="Invertase/pectin methylesterase inhibitor family protein"/>
    <property type="match status" value="1"/>
</dbReference>
<gene>
    <name evidence="15" type="ORF">GSCOC_T00004934001</name>
</gene>
<comment type="similarity">
    <text evidence="3">In the N-terminal section; belongs to the PMEI family.</text>
</comment>
<dbReference type="OrthoDB" id="2019149at2759"/>
<evidence type="ECO:0000256" key="4">
    <source>
        <dbReference type="ARBA" id="ARBA00007786"/>
    </source>
</evidence>
<dbReference type="Gene3D" id="2.160.20.10">
    <property type="entry name" value="Single-stranded right-handed beta-helix, Pectin lyase-like"/>
    <property type="match status" value="1"/>
</dbReference>
<dbReference type="GO" id="GO:0042545">
    <property type="term" value="P:cell wall modification"/>
    <property type="evidence" value="ECO:0007669"/>
    <property type="project" value="UniProtKB-UniRule"/>
</dbReference>
<dbReference type="FunFam" id="2.160.20.10:FF:000029">
    <property type="entry name" value="Pectinesterase 4"/>
    <property type="match status" value="1"/>
</dbReference>
<dbReference type="FunCoup" id="A0A068V8Q6">
    <property type="interactions" value="82"/>
</dbReference>
<dbReference type="EMBL" id="HG739228">
    <property type="protein sequence ID" value="CDP17031.1"/>
    <property type="molecule type" value="Genomic_DNA"/>
</dbReference>
<evidence type="ECO:0000313" key="16">
    <source>
        <dbReference type="Proteomes" id="UP000295252"/>
    </source>
</evidence>
<evidence type="ECO:0000256" key="3">
    <source>
        <dbReference type="ARBA" id="ARBA00006027"/>
    </source>
</evidence>
<evidence type="ECO:0000256" key="1">
    <source>
        <dbReference type="ARBA" id="ARBA00004191"/>
    </source>
</evidence>
<dbReference type="PANTHER" id="PTHR31707">
    <property type="entry name" value="PECTINESTERASE"/>
    <property type="match status" value="1"/>
</dbReference>
<name>A0A068V8Q6_COFCA</name>
<dbReference type="Proteomes" id="UP000295252">
    <property type="component" value="Chromosome I"/>
</dbReference>
<dbReference type="Pfam" id="PF04043">
    <property type="entry name" value="PMEI"/>
    <property type="match status" value="1"/>
</dbReference>
<dbReference type="SUPFAM" id="SSF51126">
    <property type="entry name" value="Pectin lyase-like"/>
    <property type="match status" value="1"/>
</dbReference>
<keyword evidence="9 13" id="KW-0063">Aspartyl esterase</keyword>
<dbReference type="AlphaFoldDB" id="A0A068V8Q6"/>
<evidence type="ECO:0000256" key="11">
    <source>
        <dbReference type="ARBA" id="ARBA00047928"/>
    </source>
</evidence>
<evidence type="ECO:0000256" key="10">
    <source>
        <dbReference type="ARBA" id="ARBA00023316"/>
    </source>
</evidence>
<organism evidence="15 16">
    <name type="scientific">Coffea canephora</name>
    <name type="common">Robusta coffee</name>
    <dbReference type="NCBI Taxonomy" id="49390"/>
    <lineage>
        <taxon>Eukaryota</taxon>
        <taxon>Viridiplantae</taxon>
        <taxon>Streptophyta</taxon>
        <taxon>Embryophyta</taxon>
        <taxon>Tracheophyta</taxon>
        <taxon>Spermatophyta</taxon>
        <taxon>Magnoliopsida</taxon>
        <taxon>eudicotyledons</taxon>
        <taxon>Gunneridae</taxon>
        <taxon>Pentapetalae</taxon>
        <taxon>asterids</taxon>
        <taxon>lamiids</taxon>
        <taxon>Gentianales</taxon>
        <taxon>Rubiaceae</taxon>
        <taxon>Ixoroideae</taxon>
        <taxon>Gardenieae complex</taxon>
        <taxon>Bertiereae - Coffeeae clade</taxon>
        <taxon>Coffeeae</taxon>
        <taxon>Coffea</taxon>
    </lineage>
</organism>
<keyword evidence="8 13" id="KW-0378">Hydrolase</keyword>